<dbReference type="OrthoDB" id="8858565at2"/>
<name>A0A259TZ16_9BACT</name>
<dbReference type="EMBL" id="MQWB01000001">
    <property type="protein sequence ID" value="OZC02814.1"/>
    <property type="molecule type" value="Genomic_DNA"/>
</dbReference>
<accession>A0A259TZ16</accession>
<gene>
    <name evidence="2" type="ORF">BSZ36_07405</name>
</gene>
<comment type="caution">
    <text evidence="2">The sequence shown here is derived from an EMBL/GenBank/DDBJ whole genome shotgun (WGS) entry which is preliminary data.</text>
</comment>
<keyword evidence="1" id="KW-0812">Transmembrane</keyword>
<sequence length="107" mass="11451">MSDHNVYHIVPRNGRWAARLQGSPTVSLEADSRSAALEGTEAIVRQLGDGRIVLHGEGGAIESVHTFEQIVDNPNSSWTDALRSAPFLVGMAAVCLVGVGFALRGRR</sequence>
<dbReference type="InterPro" id="IPR018691">
    <property type="entry name" value="DUF2188"/>
</dbReference>
<keyword evidence="1" id="KW-0472">Membrane</keyword>
<feature type="transmembrane region" description="Helical" evidence="1">
    <location>
        <begin position="84"/>
        <end position="103"/>
    </location>
</feature>
<organism evidence="2 3">
    <name type="scientific">Rubricoccus marinus</name>
    <dbReference type="NCBI Taxonomy" id="716817"/>
    <lineage>
        <taxon>Bacteria</taxon>
        <taxon>Pseudomonadati</taxon>
        <taxon>Rhodothermota</taxon>
        <taxon>Rhodothermia</taxon>
        <taxon>Rhodothermales</taxon>
        <taxon>Rubricoccaceae</taxon>
        <taxon>Rubricoccus</taxon>
    </lineage>
</organism>
<keyword evidence="3" id="KW-1185">Reference proteome</keyword>
<dbReference type="AlphaFoldDB" id="A0A259TZ16"/>
<keyword evidence="1" id="KW-1133">Transmembrane helix</keyword>
<dbReference type="InParanoid" id="A0A259TZ16"/>
<evidence type="ECO:0008006" key="4">
    <source>
        <dbReference type="Google" id="ProtNLM"/>
    </source>
</evidence>
<dbReference type="Proteomes" id="UP000216446">
    <property type="component" value="Unassembled WGS sequence"/>
</dbReference>
<dbReference type="Pfam" id="PF09954">
    <property type="entry name" value="DUF2188"/>
    <property type="match status" value="1"/>
</dbReference>
<evidence type="ECO:0000313" key="3">
    <source>
        <dbReference type="Proteomes" id="UP000216446"/>
    </source>
</evidence>
<evidence type="ECO:0000313" key="2">
    <source>
        <dbReference type="EMBL" id="OZC02814.1"/>
    </source>
</evidence>
<evidence type="ECO:0000256" key="1">
    <source>
        <dbReference type="SAM" id="Phobius"/>
    </source>
</evidence>
<proteinExistence type="predicted"/>
<protein>
    <recommendedName>
        <fullName evidence="4">DUF2188 domain-containing protein</fullName>
    </recommendedName>
</protein>
<reference evidence="2 3" key="1">
    <citation type="submission" date="2016-11" db="EMBL/GenBank/DDBJ databases">
        <title>Study of marine rhodopsin-containing bacteria.</title>
        <authorList>
            <person name="Yoshizawa S."/>
            <person name="Kumagai Y."/>
            <person name="Kogure K."/>
        </authorList>
    </citation>
    <scope>NUCLEOTIDE SEQUENCE [LARGE SCALE GENOMIC DNA]</scope>
    <source>
        <strain evidence="2 3">SG-29</strain>
    </source>
</reference>
<dbReference type="RefSeq" id="WP_094547451.1">
    <property type="nucleotide sequence ID" value="NZ_MQWB01000001.1"/>
</dbReference>